<evidence type="ECO:0000313" key="1">
    <source>
        <dbReference type="EMBL" id="KAI6090309.1"/>
    </source>
</evidence>
<keyword evidence="2" id="KW-1185">Reference proteome</keyword>
<organism evidence="1 2">
    <name type="scientific">Hypoxylon rubiginosum</name>
    <dbReference type="NCBI Taxonomy" id="110542"/>
    <lineage>
        <taxon>Eukaryota</taxon>
        <taxon>Fungi</taxon>
        <taxon>Dikarya</taxon>
        <taxon>Ascomycota</taxon>
        <taxon>Pezizomycotina</taxon>
        <taxon>Sordariomycetes</taxon>
        <taxon>Xylariomycetidae</taxon>
        <taxon>Xylariales</taxon>
        <taxon>Hypoxylaceae</taxon>
        <taxon>Hypoxylon</taxon>
    </lineage>
</organism>
<comment type="caution">
    <text evidence="1">The sequence shown here is derived from an EMBL/GenBank/DDBJ whole genome shotgun (WGS) entry which is preliminary data.</text>
</comment>
<name>A0ACC0DC92_9PEZI</name>
<evidence type="ECO:0000313" key="2">
    <source>
        <dbReference type="Proteomes" id="UP001497680"/>
    </source>
</evidence>
<proteinExistence type="predicted"/>
<sequence>MSSSSLSDPPASNPPDSNAFSPSGDTDEQIKADTEDLLNFFGVDNRFKYKDAVAQGGFGTAHRLEITDVVNGAVVRKDFIVKVSMQRPDALEAMEREKEVLRWPINRNDGTEQVEVPRPNIPTSGYTHGDLHAGNVLLGEFDTDEHEITPILKFIDFGYSKPDPAPPDPDAGRSSRENLFQIGILMQRIIALRPRETLSPTTVAINFRGQDITTMANFILPPTPDVPRPYPWLDQWLETLVALCMATEPQQQPSLADVTAYVQHAVQTRDYAFYGNKREEHNDVIRQTLETLMYTAPPPQ</sequence>
<accession>A0ACC0DC92</accession>
<gene>
    <name evidence="1" type="ORF">F4821DRAFT_275029</name>
</gene>
<dbReference type="EMBL" id="MU394291">
    <property type="protein sequence ID" value="KAI6090309.1"/>
    <property type="molecule type" value="Genomic_DNA"/>
</dbReference>
<reference evidence="1 2" key="1">
    <citation type="journal article" date="2022" name="New Phytol.">
        <title>Ecological generalism drives hyperdiversity of secondary metabolite gene clusters in xylarialean endophytes.</title>
        <authorList>
            <person name="Franco M.E.E."/>
            <person name="Wisecaver J.H."/>
            <person name="Arnold A.E."/>
            <person name="Ju Y.M."/>
            <person name="Slot J.C."/>
            <person name="Ahrendt S."/>
            <person name="Moore L.P."/>
            <person name="Eastman K.E."/>
            <person name="Scott K."/>
            <person name="Konkel Z."/>
            <person name="Mondo S.J."/>
            <person name="Kuo A."/>
            <person name="Hayes R.D."/>
            <person name="Haridas S."/>
            <person name="Andreopoulos B."/>
            <person name="Riley R."/>
            <person name="LaButti K."/>
            <person name="Pangilinan J."/>
            <person name="Lipzen A."/>
            <person name="Amirebrahimi M."/>
            <person name="Yan J."/>
            <person name="Adam C."/>
            <person name="Keymanesh K."/>
            <person name="Ng V."/>
            <person name="Louie K."/>
            <person name="Northen T."/>
            <person name="Drula E."/>
            <person name="Henrissat B."/>
            <person name="Hsieh H.M."/>
            <person name="Youens-Clark K."/>
            <person name="Lutzoni F."/>
            <person name="Miadlikowska J."/>
            <person name="Eastwood D.C."/>
            <person name="Hamelin R.C."/>
            <person name="Grigoriev I.V."/>
            <person name="U'Ren J.M."/>
        </authorList>
    </citation>
    <scope>NUCLEOTIDE SEQUENCE [LARGE SCALE GENOMIC DNA]</scope>
    <source>
        <strain evidence="1 2">ER1909</strain>
    </source>
</reference>
<dbReference type="Proteomes" id="UP001497680">
    <property type="component" value="Unassembled WGS sequence"/>
</dbReference>
<protein>
    <submittedName>
        <fullName evidence="1">Uncharacterized protein</fullName>
    </submittedName>
</protein>